<organism evidence="2 3">
    <name type="scientific">Allomyces macrogynus (strain ATCC 38327)</name>
    <name type="common">Allomyces javanicus var. macrogynus</name>
    <dbReference type="NCBI Taxonomy" id="578462"/>
    <lineage>
        <taxon>Eukaryota</taxon>
        <taxon>Fungi</taxon>
        <taxon>Fungi incertae sedis</taxon>
        <taxon>Blastocladiomycota</taxon>
        <taxon>Blastocladiomycetes</taxon>
        <taxon>Blastocladiales</taxon>
        <taxon>Blastocladiaceae</taxon>
        <taxon>Allomyces</taxon>
    </lineage>
</organism>
<dbReference type="AlphaFoldDB" id="A0A0L0T2C7"/>
<accession>A0A0L0T2C7</accession>
<dbReference type="VEuPathDB" id="FungiDB:AMAG_13376"/>
<dbReference type="EMBL" id="GG745358">
    <property type="protein sequence ID" value="KNE68734.1"/>
    <property type="molecule type" value="Genomic_DNA"/>
</dbReference>
<feature type="region of interest" description="Disordered" evidence="1">
    <location>
        <begin position="1"/>
        <end position="20"/>
    </location>
</feature>
<evidence type="ECO:0000313" key="2">
    <source>
        <dbReference type="EMBL" id="KNE68734.1"/>
    </source>
</evidence>
<protein>
    <recommendedName>
        <fullName evidence="4">F-box domain-containing protein</fullName>
    </recommendedName>
</protein>
<evidence type="ECO:0008006" key="4">
    <source>
        <dbReference type="Google" id="ProtNLM"/>
    </source>
</evidence>
<dbReference type="OrthoDB" id="5559249at2759"/>
<proteinExistence type="predicted"/>
<evidence type="ECO:0000313" key="3">
    <source>
        <dbReference type="Proteomes" id="UP000054350"/>
    </source>
</evidence>
<name>A0A0L0T2C7_ALLM3</name>
<evidence type="ECO:0000256" key="1">
    <source>
        <dbReference type="SAM" id="MobiDB-lite"/>
    </source>
</evidence>
<gene>
    <name evidence="2" type="ORF">AMAG_13376</name>
</gene>
<reference evidence="2 3" key="1">
    <citation type="submission" date="2009-11" db="EMBL/GenBank/DDBJ databases">
        <title>Annotation of Allomyces macrogynus ATCC 38327.</title>
        <authorList>
            <consortium name="The Broad Institute Genome Sequencing Platform"/>
            <person name="Russ C."/>
            <person name="Cuomo C."/>
            <person name="Burger G."/>
            <person name="Gray M.W."/>
            <person name="Holland P.W.H."/>
            <person name="King N."/>
            <person name="Lang F.B.F."/>
            <person name="Roger A.J."/>
            <person name="Ruiz-Trillo I."/>
            <person name="Young S.K."/>
            <person name="Zeng Q."/>
            <person name="Gargeya S."/>
            <person name="Fitzgerald M."/>
            <person name="Haas B."/>
            <person name="Abouelleil A."/>
            <person name="Alvarado L."/>
            <person name="Arachchi H.M."/>
            <person name="Berlin A."/>
            <person name="Chapman S.B."/>
            <person name="Gearin G."/>
            <person name="Goldberg J."/>
            <person name="Griggs A."/>
            <person name="Gujja S."/>
            <person name="Hansen M."/>
            <person name="Heiman D."/>
            <person name="Howarth C."/>
            <person name="Larimer J."/>
            <person name="Lui A."/>
            <person name="MacDonald P.J.P."/>
            <person name="McCowen C."/>
            <person name="Montmayeur A."/>
            <person name="Murphy C."/>
            <person name="Neiman D."/>
            <person name="Pearson M."/>
            <person name="Priest M."/>
            <person name="Roberts A."/>
            <person name="Saif S."/>
            <person name="Shea T."/>
            <person name="Sisk P."/>
            <person name="Stolte C."/>
            <person name="Sykes S."/>
            <person name="Wortman J."/>
            <person name="Nusbaum C."/>
            <person name="Birren B."/>
        </authorList>
    </citation>
    <scope>NUCLEOTIDE SEQUENCE [LARGE SCALE GENOMIC DNA]</scope>
    <source>
        <strain evidence="2 3">ATCC 38327</strain>
    </source>
</reference>
<sequence>MSTSTDPTKRLPVSSTHKHGSARSLGALSVLPAEVLLLVVRRLATSLADLRNFLQTCRSAVRLVGPTLWKSIWYFDDQYPTATYHRMTQSLWVRRDNAVRGVDYAAWVRDLDLLGLEDAEDGGSAFADSRHVAVLAQTVNVTRLALIPTSSALGPVCDGYVEGPDGERTVLVPNLRELVVYGMASAKSSYLGSYVLKLLHSSHRANLAKLNLDLTRPDLISDWPQLAKLANAIRAGSRDRASVGSLSALEDLSLTAQTMEPWLVLLTIFYSTDPPVAPALRKLSLVRHIPAGADEELDIPPTDHIHLARTLHRLPLTSLQLAHFTVTAAMMDVWDATPSVHWANLTHLTLLFVECATHAVWQKWIALLPPTLVSLRVFGRIVDVQPDAMAPTQPVEAASISGGSAMAVAPPELWSAWACVLGDLSDLKSAKLTDLVLQIPDVGPRATRALAAFLRTCPQLQTVMLQLVGGGGTVAELTKAVARALPPSTRRLELRIPGWRMEVFGPENCDGTNDDEVEIVTRPTKTMDPTCWLQPMTALSY</sequence>
<reference evidence="3" key="2">
    <citation type="submission" date="2009-11" db="EMBL/GenBank/DDBJ databases">
        <title>The Genome Sequence of Allomyces macrogynus strain ATCC 38327.</title>
        <authorList>
            <consortium name="The Broad Institute Genome Sequencing Platform"/>
            <person name="Russ C."/>
            <person name="Cuomo C."/>
            <person name="Shea T."/>
            <person name="Young S.K."/>
            <person name="Zeng Q."/>
            <person name="Koehrsen M."/>
            <person name="Haas B."/>
            <person name="Borodovsky M."/>
            <person name="Guigo R."/>
            <person name="Alvarado L."/>
            <person name="Berlin A."/>
            <person name="Borenstein D."/>
            <person name="Chen Z."/>
            <person name="Engels R."/>
            <person name="Freedman E."/>
            <person name="Gellesch M."/>
            <person name="Goldberg J."/>
            <person name="Griggs A."/>
            <person name="Gujja S."/>
            <person name="Heiman D."/>
            <person name="Hepburn T."/>
            <person name="Howarth C."/>
            <person name="Jen D."/>
            <person name="Larson L."/>
            <person name="Lewis B."/>
            <person name="Mehta T."/>
            <person name="Park D."/>
            <person name="Pearson M."/>
            <person name="Roberts A."/>
            <person name="Saif S."/>
            <person name="Shenoy N."/>
            <person name="Sisk P."/>
            <person name="Stolte C."/>
            <person name="Sykes S."/>
            <person name="Walk T."/>
            <person name="White J."/>
            <person name="Yandava C."/>
            <person name="Burger G."/>
            <person name="Gray M.W."/>
            <person name="Holland P.W.H."/>
            <person name="King N."/>
            <person name="Lang F.B.F."/>
            <person name="Roger A.J."/>
            <person name="Ruiz-Trillo I."/>
            <person name="Lander E."/>
            <person name="Nusbaum C."/>
        </authorList>
    </citation>
    <scope>NUCLEOTIDE SEQUENCE [LARGE SCALE GENOMIC DNA]</scope>
    <source>
        <strain evidence="3">ATCC 38327</strain>
    </source>
</reference>
<dbReference type="Proteomes" id="UP000054350">
    <property type="component" value="Unassembled WGS sequence"/>
</dbReference>
<keyword evidence="3" id="KW-1185">Reference proteome</keyword>